<gene>
    <name evidence="1" type="ORF">L6452_31175</name>
</gene>
<evidence type="ECO:0000313" key="1">
    <source>
        <dbReference type="EMBL" id="KAI3698063.1"/>
    </source>
</evidence>
<evidence type="ECO:0000313" key="2">
    <source>
        <dbReference type="Proteomes" id="UP001055879"/>
    </source>
</evidence>
<reference evidence="2" key="1">
    <citation type="journal article" date="2022" name="Mol. Ecol. Resour.">
        <title>The genomes of chicory, endive, great burdock and yacon provide insights into Asteraceae palaeo-polyploidization history and plant inulin production.</title>
        <authorList>
            <person name="Fan W."/>
            <person name="Wang S."/>
            <person name="Wang H."/>
            <person name="Wang A."/>
            <person name="Jiang F."/>
            <person name="Liu H."/>
            <person name="Zhao H."/>
            <person name="Xu D."/>
            <person name="Zhang Y."/>
        </authorList>
    </citation>
    <scope>NUCLEOTIDE SEQUENCE [LARGE SCALE GENOMIC DNA]</scope>
    <source>
        <strain evidence="2">cv. Niubang</strain>
    </source>
</reference>
<dbReference type="Proteomes" id="UP001055879">
    <property type="component" value="Linkage Group LG10"/>
</dbReference>
<proteinExistence type="predicted"/>
<reference evidence="1 2" key="2">
    <citation type="journal article" date="2022" name="Mol. Ecol. Resour.">
        <title>The genomes of chicory, endive, great burdock and yacon provide insights into Asteraceae paleo-polyploidization history and plant inulin production.</title>
        <authorList>
            <person name="Fan W."/>
            <person name="Wang S."/>
            <person name="Wang H."/>
            <person name="Wang A."/>
            <person name="Jiang F."/>
            <person name="Liu H."/>
            <person name="Zhao H."/>
            <person name="Xu D."/>
            <person name="Zhang Y."/>
        </authorList>
    </citation>
    <scope>NUCLEOTIDE SEQUENCE [LARGE SCALE GENOMIC DNA]</scope>
    <source>
        <strain evidence="2">cv. Niubang</strain>
    </source>
</reference>
<protein>
    <submittedName>
        <fullName evidence="1">Uncharacterized protein</fullName>
    </submittedName>
</protein>
<organism evidence="1 2">
    <name type="scientific">Arctium lappa</name>
    <name type="common">Greater burdock</name>
    <name type="synonym">Lappa major</name>
    <dbReference type="NCBI Taxonomy" id="4217"/>
    <lineage>
        <taxon>Eukaryota</taxon>
        <taxon>Viridiplantae</taxon>
        <taxon>Streptophyta</taxon>
        <taxon>Embryophyta</taxon>
        <taxon>Tracheophyta</taxon>
        <taxon>Spermatophyta</taxon>
        <taxon>Magnoliopsida</taxon>
        <taxon>eudicotyledons</taxon>
        <taxon>Gunneridae</taxon>
        <taxon>Pentapetalae</taxon>
        <taxon>asterids</taxon>
        <taxon>campanulids</taxon>
        <taxon>Asterales</taxon>
        <taxon>Asteraceae</taxon>
        <taxon>Carduoideae</taxon>
        <taxon>Cardueae</taxon>
        <taxon>Arctiinae</taxon>
        <taxon>Arctium</taxon>
    </lineage>
</organism>
<dbReference type="EMBL" id="CM042056">
    <property type="protein sequence ID" value="KAI3698063.1"/>
    <property type="molecule type" value="Genomic_DNA"/>
</dbReference>
<accession>A0ACB8ZKF2</accession>
<sequence length="229" mass="26495">MLLGLMSTDVTFFRVLFSRELWGLVANKEIYTSLIRCLRVLGEFVHLDLWGPYRVPSKEGYRFFLTIVDDYSRSVWVYLLKSKDEVFDNIVVFHSLLFTQFGKHVKTFRSDNGIEFVNNKLCEFFKSKGIFHQTSCVYTPQQNGVVKRKHRHLLNVVRALMFQGNVPLNIWSECIITATYLINRTPCSVLNGKCPYELVFAFAPVLSHLRNLGCLCFAVKPNISDKFSS</sequence>
<comment type="caution">
    <text evidence="1">The sequence shown here is derived from an EMBL/GenBank/DDBJ whole genome shotgun (WGS) entry which is preliminary data.</text>
</comment>
<name>A0ACB8ZKF2_ARCLA</name>
<keyword evidence="2" id="KW-1185">Reference proteome</keyword>